<evidence type="ECO:0000313" key="3">
    <source>
        <dbReference type="Proteomes" id="UP001559025"/>
    </source>
</evidence>
<comment type="caution">
    <text evidence="2">The sequence shown here is derived from an EMBL/GenBank/DDBJ whole genome shotgun (WGS) entry which is preliminary data.</text>
</comment>
<gene>
    <name evidence="2" type="ORF">V1479_23185</name>
</gene>
<accession>A0ABV3X1S2</accession>
<dbReference type="RefSeq" id="WP_368804942.1">
    <property type="nucleotide sequence ID" value="NZ_JAZHFV010000010.1"/>
</dbReference>
<proteinExistence type="predicted"/>
<feature type="chain" id="PRO_5046987130" evidence="1">
    <location>
        <begin position="28"/>
        <end position="392"/>
    </location>
</feature>
<name>A0ABV3X1S2_9HYPH</name>
<reference evidence="2 3" key="1">
    <citation type="submission" date="2024-01" db="EMBL/GenBank/DDBJ databases">
        <title>New evidence supports the origin of RcGTA from prophage.</title>
        <authorList>
            <person name="Xu Y."/>
            <person name="Liu B."/>
            <person name="Chen F."/>
        </authorList>
    </citation>
    <scope>NUCLEOTIDE SEQUENCE [LARGE SCALE GENOMIC DNA]</scope>
    <source>
        <strain evidence="2 3">CBW1107-2</strain>
    </source>
</reference>
<organism evidence="2 3">
    <name type="scientific">Neoaquamicrobium sediminum</name>
    <dbReference type="NCBI Taxonomy" id="1849104"/>
    <lineage>
        <taxon>Bacteria</taxon>
        <taxon>Pseudomonadati</taxon>
        <taxon>Pseudomonadota</taxon>
        <taxon>Alphaproteobacteria</taxon>
        <taxon>Hyphomicrobiales</taxon>
        <taxon>Phyllobacteriaceae</taxon>
        <taxon>Neoaquamicrobium</taxon>
    </lineage>
</organism>
<sequence>MSIIHKQLRALALSTLFGGLAVTGASAQAVEEALDRLKALSADQGVTLDWASADISGDDAVLSGVTVTVDGKSTPISDITLSGISEVDSGYRIERLEADDYSMSNDGGSVAVEGVEMTGLLLPSEEDRDAYGGFLFYETIAVASMSVAAQGNEIFSLTDLQAEVTAGEAGEPMSFTGGADGFTVNLSFLEPQQRAIMQALGYEELQGYLEMEGSWQPTDGRIELSQYDVTVDGAGTFGLSFDLAGYTPDFIASLRELQQQALANPDGDKSAQGMAMLGLAQQLSFNRAEIAFDDDSLTGKVLDFVAAQQNMSASDVANQAKAILPFVLAQLGDPDLTAKITQAVSTFLDDPQSLRITAAPPAPVPFALIAAGAMSAPKELTKTLGVTVTAND</sequence>
<keyword evidence="3" id="KW-1185">Reference proteome</keyword>
<evidence type="ECO:0000256" key="1">
    <source>
        <dbReference type="SAM" id="SignalP"/>
    </source>
</evidence>
<dbReference type="Proteomes" id="UP001559025">
    <property type="component" value="Unassembled WGS sequence"/>
</dbReference>
<dbReference type="EMBL" id="JAZHFV010000010">
    <property type="protein sequence ID" value="MEX4010229.1"/>
    <property type="molecule type" value="Genomic_DNA"/>
</dbReference>
<evidence type="ECO:0000313" key="2">
    <source>
        <dbReference type="EMBL" id="MEX4010229.1"/>
    </source>
</evidence>
<feature type="signal peptide" evidence="1">
    <location>
        <begin position="1"/>
        <end position="27"/>
    </location>
</feature>
<keyword evidence="1" id="KW-0732">Signal</keyword>
<protein>
    <submittedName>
        <fullName evidence="2">Uncharacterized protein</fullName>
    </submittedName>
</protein>